<dbReference type="EMBL" id="JACASV010000120">
    <property type="protein sequence ID" value="NWJ44131.1"/>
    <property type="molecule type" value="Genomic_DNA"/>
</dbReference>
<reference evidence="1 2" key="1">
    <citation type="journal article" date="2019" name="Environ. Microbiol.">
        <title>Genomics insights into ecotype formation of ammonia-oxidizing archaea in the deep ocean.</title>
        <authorList>
            <person name="Wang Y."/>
            <person name="Huang J.M."/>
            <person name="Cui G.J."/>
            <person name="Nunoura T."/>
            <person name="Takaki Y."/>
            <person name="Li W.L."/>
            <person name="Li J."/>
            <person name="Gao Z.M."/>
            <person name="Takai K."/>
            <person name="Zhang A.Q."/>
            <person name="Stepanauskas R."/>
        </authorList>
    </citation>
    <scope>NUCLEOTIDE SEQUENCE [LARGE SCALE GENOMIC DNA]</scope>
    <source>
        <strain evidence="1 2">L15b</strain>
    </source>
</reference>
<comment type="caution">
    <text evidence="1">The sequence shown here is derived from an EMBL/GenBank/DDBJ whole genome shotgun (WGS) entry which is preliminary data.</text>
</comment>
<organism evidence="1 2">
    <name type="scientific">Marine Group I thaumarchaeote</name>
    <dbReference type="NCBI Taxonomy" id="2511932"/>
    <lineage>
        <taxon>Archaea</taxon>
        <taxon>Nitrososphaerota</taxon>
        <taxon>Marine Group I</taxon>
    </lineage>
</organism>
<dbReference type="AlphaFoldDB" id="A0A7K4MRF3"/>
<protein>
    <submittedName>
        <fullName evidence="1">Uncharacterized protein</fullName>
    </submittedName>
</protein>
<evidence type="ECO:0000313" key="2">
    <source>
        <dbReference type="Proteomes" id="UP000523105"/>
    </source>
</evidence>
<proteinExistence type="predicted"/>
<dbReference type="Proteomes" id="UP000523105">
    <property type="component" value="Unassembled WGS sequence"/>
</dbReference>
<sequence length="357" mass="36113">MSMWGMNDGATLTGKSTWTNDDATLADGASGTNSTYVTDGVEVGDCLVGSDSLLYRVVTVTSETALEVDRVYEGSTSANQDITRMKLPRHIKITNDDGTGMTLQDLGIFGITDAERSAGVDNLSAVGEVLVGSCHRTVPAVTVAAPPTNTIATASVSTADNTITVANHGFRTGTKLNYLNGTGSSITGLSETAYYVIAKETDDSGSTFGDLTDNTFALGSSLANAQAGTAVALSGTGHATQTFIGDTATATATLVVGKVSKIAIATVGSAYVAAPTVTLAAPATETIDASDATKCVLADDEFVVASAFYGVIASGDPVTYADGGGTAVVGLTTATGYYLIKSGTSNRVGLATTKKGQ</sequence>
<evidence type="ECO:0000313" key="1">
    <source>
        <dbReference type="EMBL" id="NWJ44131.1"/>
    </source>
</evidence>
<name>A0A7K4MRF3_9ARCH</name>
<gene>
    <name evidence="1" type="ORF">HX837_08045</name>
</gene>
<accession>A0A7K4MRF3</accession>